<sequence length="268" mass="31664">MKKITRITTQKKNKNRFNIFLDDGHGESYGFSVDEALLVEYRLRKGLELEDSMVDTLIQKDTVHKSYTQAIHFLSYRMRTKKEIRDYLDKKEVEPEQVEQIMDRLEKEKLVDDRQFAEMFVLTRISTSSKGPSLIKKELMEKGVAASIAQEAVEQYPYEEQYDKVRKLIEKKLSQKKKDSFRKQVQNMQASLMQKGFSQDVIKDALSGIQEEKDDDSEWEALVYQGEKLLRKHERKHEGYALMNKVKEGLFRKGFPMDEIQKFLESRE</sequence>
<feature type="domain" description="RecX first three-helical" evidence="8">
    <location>
        <begin position="67"/>
        <end position="105"/>
    </location>
</feature>
<dbReference type="Pfam" id="PF02631">
    <property type="entry name" value="RecX_HTH2"/>
    <property type="match status" value="1"/>
</dbReference>
<evidence type="ECO:0000256" key="1">
    <source>
        <dbReference type="ARBA" id="ARBA00004496"/>
    </source>
</evidence>
<evidence type="ECO:0000256" key="2">
    <source>
        <dbReference type="ARBA" id="ARBA00009695"/>
    </source>
</evidence>
<evidence type="ECO:0000256" key="3">
    <source>
        <dbReference type="ARBA" id="ARBA00018111"/>
    </source>
</evidence>
<comment type="similarity">
    <text evidence="2 5">Belongs to the RecX family.</text>
</comment>
<dbReference type="Gene3D" id="1.10.10.10">
    <property type="entry name" value="Winged helix-like DNA-binding domain superfamily/Winged helix DNA-binding domain"/>
    <property type="match status" value="4"/>
</dbReference>
<dbReference type="InterPro" id="IPR036388">
    <property type="entry name" value="WH-like_DNA-bd_sf"/>
</dbReference>
<feature type="domain" description="RecX third three-helical" evidence="7">
    <location>
        <begin position="159"/>
        <end position="206"/>
    </location>
</feature>
<evidence type="ECO:0000259" key="6">
    <source>
        <dbReference type="Pfam" id="PF02631"/>
    </source>
</evidence>
<dbReference type="InterPro" id="IPR053926">
    <property type="entry name" value="RecX_HTH_1st"/>
</dbReference>
<reference evidence="10" key="1">
    <citation type="journal article" date="2019" name="Int. J. Syst. Evol. Microbiol.">
        <title>The Global Catalogue of Microorganisms (GCM) 10K type strain sequencing project: providing services to taxonomists for standard genome sequencing and annotation.</title>
        <authorList>
            <consortium name="The Broad Institute Genomics Platform"/>
            <consortium name="The Broad Institute Genome Sequencing Center for Infectious Disease"/>
            <person name="Wu L."/>
            <person name="Ma J."/>
        </authorList>
    </citation>
    <scope>NUCLEOTIDE SEQUENCE [LARGE SCALE GENOMIC DNA]</scope>
    <source>
        <strain evidence="10">KCTC 13193</strain>
    </source>
</reference>
<organism evidence="9 10">
    <name type="scientific">Virgibacillus sediminis</name>
    <dbReference type="NCBI Taxonomy" id="202260"/>
    <lineage>
        <taxon>Bacteria</taxon>
        <taxon>Bacillati</taxon>
        <taxon>Bacillota</taxon>
        <taxon>Bacilli</taxon>
        <taxon>Bacillales</taxon>
        <taxon>Bacillaceae</taxon>
        <taxon>Virgibacillus</taxon>
    </lineage>
</organism>
<dbReference type="Proteomes" id="UP001595387">
    <property type="component" value="Unassembled WGS sequence"/>
</dbReference>
<dbReference type="Pfam" id="PF21982">
    <property type="entry name" value="RecX_HTH1"/>
    <property type="match status" value="1"/>
</dbReference>
<dbReference type="PANTHER" id="PTHR33602">
    <property type="entry name" value="REGULATORY PROTEIN RECX FAMILY PROTEIN"/>
    <property type="match status" value="1"/>
</dbReference>
<dbReference type="RefSeq" id="WP_390307560.1">
    <property type="nucleotide sequence ID" value="NZ_JBHRRZ010000037.1"/>
</dbReference>
<dbReference type="NCBIfam" id="NF010733">
    <property type="entry name" value="PRK14135.1"/>
    <property type="match status" value="1"/>
</dbReference>
<comment type="subcellular location">
    <subcellularLocation>
        <location evidence="1 5">Cytoplasm</location>
    </subcellularLocation>
</comment>
<dbReference type="InterPro" id="IPR053924">
    <property type="entry name" value="RecX_HTH_2nd"/>
</dbReference>
<dbReference type="Pfam" id="PF21981">
    <property type="entry name" value="RecX_HTH3"/>
    <property type="match status" value="2"/>
</dbReference>
<dbReference type="HAMAP" id="MF_01114">
    <property type="entry name" value="RecX"/>
    <property type="match status" value="1"/>
</dbReference>
<dbReference type="PANTHER" id="PTHR33602:SF1">
    <property type="entry name" value="REGULATORY PROTEIN RECX FAMILY PROTEIN"/>
    <property type="match status" value="1"/>
</dbReference>
<evidence type="ECO:0000256" key="5">
    <source>
        <dbReference type="HAMAP-Rule" id="MF_01114"/>
    </source>
</evidence>
<protein>
    <recommendedName>
        <fullName evidence="3 5">Regulatory protein RecX</fullName>
    </recommendedName>
</protein>
<evidence type="ECO:0000313" key="10">
    <source>
        <dbReference type="Proteomes" id="UP001595387"/>
    </source>
</evidence>
<dbReference type="InterPro" id="IPR003783">
    <property type="entry name" value="Regulatory_RecX"/>
</dbReference>
<evidence type="ECO:0000259" key="7">
    <source>
        <dbReference type="Pfam" id="PF21981"/>
    </source>
</evidence>
<evidence type="ECO:0000259" key="8">
    <source>
        <dbReference type="Pfam" id="PF21982"/>
    </source>
</evidence>
<dbReference type="InterPro" id="IPR053925">
    <property type="entry name" value="RecX_HTH_3rd"/>
</dbReference>
<gene>
    <name evidence="5 9" type="primary">recX</name>
    <name evidence="9" type="ORF">ACFODW_14835</name>
</gene>
<feature type="domain" description="RecX second three-helical" evidence="6">
    <location>
        <begin position="112"/>
        <end position="152"/>
    </location>
</feature>
<dbReference type="EMBL" id="JBHRRZ010000037">
    <property type="protein sequence ID" value="MFC2949595.1"/>
    <property type="molecule type" value="Genomic_DNA"/>
</dbReference>
<name>A0ABV7AA28_9BACI</name>
<accession>A0ABV7AA28</accession>
<keyword evidence="4 5" id="KW-0963">Cytoplasm</keyword>
<feature type="domain" description="RecX third three-helical" evidence="7">
    <location>
        <begin position="216"/>
        <end position="264"/>
    </location>
</feature>
<evidence type="ECO:0000313" key="9">
    <source>
        <dbReference type="EMBL" id="MFC2949595.1"/>
    </source>
</evidence>
<proteinExistence type="inferred from homology"/>
<keyword evidence="10" id="KW-1185">Reference proteome</keyword>
<evidence type="ECO:0000256" key="4">
    <source>
        <dbReference type="ARBA" id="ARBA00022490"/>
    </source>
</evidence>
<comment type="caution">
    <text evidence="9">The sequence shown here is derived from an EMBL/GenBank/DDBJ whole genome shotgun (WGS) entry which is preliminary data.</text>
</comment>
<comment type="function">
    <text evidence="5">Modulates RecA activity.</text>
</comment>